<evidence type="ECO:0000256" key="1">
    <source>
        <dbReference type="SAM" id="Phobius"/>
    </source>
</evidence>
<comment type="caution">
    <text evidence="2">The sequence shown here is derived from an EMBL/GenBank/DDBJ whole genome shotgun (WGS) entry which is preliminary data.</text>
</comment>
<dbReference type="AlphaFoldDB" id="A0A080ZYD5"/>
<keyword evidence="1" id="KW-0472">Membrane</keyword>
<sequence length="40" mass="4596">MMTKAQDIAKTVKRRSPFHLQYMHTGVVFISIAMMPVSRS</sequence>
<organism evidence="2 3">
    <name type="scientific">Phytophthora nicotianae P1976</name>
    <dbReference type="NCBI Taxonomy" id="1317066"/>
    <lineage>
        <taxon>Eukaryota</taxon>
        <taxon>Sar</taxon>
        <taxon>Stramenopiles</taxon>
        <taxon>Oomycota</taxon>
        <taxon>Peronosporomycetes</taxon>
        <taxon>Peronosporales</taxon>
        <taxon>Peronosporaceae</taxon>
        <taxon>Phytophthora</taxon>
    </lineage>
</organism>
<protein>
    <submittedName>
        <fullName evidence="2">Uncharacterized protein</fullName>
    </submittedName>
</protein>
<keyword evidence="1" id="KW-1133">Transmembrane helix</keyword>
<gene>
    <name evidence="2" type="ORF">F444_12046</name>
</gene>
<reference evidence="2 3" key="1">
    <citation type="submission" date="2013-11" db="EMBL/GenBank/DDBJ databases">
        <title>The Genome Sequence of Phytophthora parasitica P1976.</title>
        <authorList>
            <consortium name="The Broad Institute Genomics Platform"/>
            <person name="Russ C."/>
            <person name="Tyler B."/>
            <person name="Panabieres F."/>
            <person name="Shan W."/>
            <person name="Tripathy S."/>
            <person name="Grunwald N."/>
            <person name="Machado M."/>
            <person name="Johnson C.S."/>
            <person name="Walker B."/>
            <person name="Young S."/>
            <person name="Zeng Q."/>
            <person name="Gargeya S."/>
            <person name="Fitzgerald M."/>
            <person name="Haas B."/>
            <person name="Abouelleil A."/>
            <person name="Allen A.W."/>
            <person name="Alvarado L."/>
            <person name="Arachchi H.M."/>
            <person name="Berlin A.M."/>
            <person name="Chapman S.B."/>
            <person name="Gainer-Dewar J."/>
            <person name="Goldberg J."/>
            <person name="Griggs A."/>
            <person name="Gujja S."/>
            <person name="Hansen M."/>
            <person name="Howarth C."/>
            <person name="Imamovic A."/>
            <person name="Ireland A."/>
            <person name="Larimer J."/>
            <person name="McCowan C."/>
            <person name="Murphy C."/>
            <person name="Pearson M."/>
            <person name="Poon T.W."/>
            <person name="Priest M."/>
            <person name="Roberts A."/>
            <person name="Saif S."/>
            <person name="Shea T."/>
            <person name="Sisk P."/>
            <person name="Sykes S."/>
            <person name="Wortman J."/>
            <person name="Nusbaum C."/>
            <person name="Birren B."/>
        </authorList>
    </citation>
    <scope>NUCLEOTIDE SEQUENCE [LARGE SCALE GENOMIC DNA]</scope>
    <source>
        <strain evidence="2 3">P1976</strain>
    </source>
</reference>
<keyword evidence="1" id="KW-0812">Transmembrane</keyword>
<dbReference type="Proteomes" id="UP000028582">
    <property type="component" value="Unassembled WGS sequence"/>
</dbReference>
<evidence type="ECO:0000313" key="2">
    <source>
        <dbReference type="EMBL" id="ETO71646.1"/>
    </source>
</evidence>
<proteinExistence type="predicted"/>
<dbReference type="EMBL" id="ANJA01002158">
    <property type="protein sequence ID" value="ETO71646.1"/>
    <property type="molecule type" value="Genomic_DNA"/>
</dbReference>
<name>A0A080ZYD5_PHYNI</name>
<feature type="transmembrane region" description="Helical" evidence="1">
    <location>
        <begin position="20"/>
        <end position="38"/>
    </location>
</feature>
<accession>A0A080ZYD5</accession>
<evidence type="ECO:0000313" key="3">
    <source>
        <dbReference type="Proteomes" id="UP000028582"/>
    </source>
</evidence>